<dbReference type="Proteomes" id="UP000050417">
    <property type="component" value="Unassembled WGS sequence"/>
</dbReference>
<sequence>MDKKQLLLRLRRKKMGLLIADARQAAGRSLNDCARAMGVSQDQLKAIETGQCSPSLPELEAFSFYLNLPVEHFWGSQPYKPLEESSKEETPDPSHAARNEEISQLLRARREEAGLSLEQLSQQTFLPLETLQTYEAGEEQIPVPELEFIAQEIGLRMEDLIDPSGQPGNWRAQIGSARPLLELPDDVKKFISQPTNLPYIELAMRLSSLSSDRLRSIAEGILEITL</sequence>
<feature type="domain" description="HTH cro/C1-type" evidence="2">
    <location>
        <begin position="19"/>
        <end position="73"/>
    </location>
</feature>
<evidence type="ECO:0000259" key="2">
    <source>
        <dbReference type="PROSITE" id="PS50943"/>
    </source>
</evidence>
<dbReference type="InterPro" id="IPR050807">
    <property type="entry name" value="TransReg_Diox_bact_type"/>
</dbReference>
<feature type="domain" description="HTH cro/C1-type" evidence="2">
    <location>
        <begin position="106"/>
        <end position="160"/>
    </location>
</feature>
<dbReference type="PANTHER" id="PTHR46797:SF1">
    <property type="entry name" value="METHYLPHOSPHONATE SYNTHASE"/>
    <property type="match status" value="1"/>
</dbReference>
<dbReference type="GO" id="GO:0003700">
    <property type="term" value="F:DNA-binding transcription factor activity"/>
    <property type="evidence" value="ECO:0007669"/>
    <property type="project" value="TreeGrafter"/>
</dbReference>
<dbReference type="EMBL" id="LGCL01000026">
    <property type="protein sequence ID" value="KPL76043.1"/>
    <property type="molecule type" value="Genomic_DNA"/>
</dbReference>
<dbReference type="PANTHER" id="PTHR46797">
    <property type="entry name" value="HTH-TYPE TRANSCRIPTIONAL REGULATOR"/>
    <property type="match status" value="1"/>
</dbReference>
<dbReference type="CDD" id="cd00093">
    <property type="entry name" value="HTH_XRE"/>
    <property type="match status" value="2"/>
</dbReference>
<dbReference type="OrthoDB" id="162895at2"/>
<evidence type="ECO:0000313" key="3">
    <source>
        <dbReference type="EMBL" id="KPL76043.1"/>
    </source>
</evidence>
<dbReference type="InterPro" id="IPR001387">
    <property type="entry name" value="Cro/C1-type_HTH"/>
</dbReference>
<protein>
    <recommendedName>
        <fullName evidence="2">HTH cro/C1-type domain-containing protein</fullName>
    </recommendedName>
</protein>
<keyword evidence="1" id="KW-0238">DNA-binding</keyword>
<proteinExistence type="predicted"/>
<dbReference type="RefSeq" id="WP_075063228.1">
    <property type="nucleotide sequence ID" value="NZ_LGCL01000026.1"/>
</dbReference>
<dbReference type="AlphaFoldDB" id="A0A0P6XSX6"/>
<dbReference type="Gene3D" id="1.10.260.40">
    <property type="entry name" value="lambda repressor-like DNA-binding domains"/>
    <property type="match status" value="2"/>
</dbReference>
<name>A0A0P6XSX6_9CHLR</name>
<dbReference type="InterPro" id="IPR010982">
    <property type="entry name" value="Lambda_DNA-bd_dom_sf"/>
</dbReference>
<comment type="caution">
    <text evidence="3">The sequence shown here is derived from an EMBL/GenBank/DDBJ whole genome shotgun (WGS) entry which is preliminary data.</text>
</comment>
<reference evidence="3 4" key="1">
    <citation type="submission" date="2015-07" db="EMBL/GenBank/DDBJ databases">
        <title>Genome sequence of Ornatilinea apprima DSM 23815.</title>
        <authorList>
            <person name="Hemp J."/>
            <person name="Ward L.M."/>
            <person name="Pace L.A."/>
            <person name="Fischer W.W."/>
        </authorList>
    </citation>
    <scope>NUCLEOTIDE SEQUENCE [LARGE SCALE GENOMIC DNA]</scope>
    <source>
        <strain evidence="3 4">P3M-1</strain>
    </source>
</reference>
<dbReference type="Pfam" id="PF13560">
    <property type="entry name" value="HTH_31"/>
    <property type="match status" value="2"/>
</dbReference>
<evidence type="ECO:0000256" key="1">
    <source>
        <dbReference type="ARBA" id="ARBA00023125"/>
    </source>
</evidence>
<dbReference type="PROSITE" id="PS50943">
    <property type="entry name" value="HTH_CROC1"/>
    <property type="match status" value="2"/>
</dbReference>
<organism evidence="3 4">
    <name type="scientific">Ornatilinea apprima</name>
    <dbReference type="NCBI Taxonomy" id="1134406"/>
    <lineage>
        <taxon>Bacteria</taxon>
        <taxon>Bacillati</taxon>
        <taxon>Chloroflexota</taxon>
        <taxon>Anaerolineae</taxon>
        <taxon>Anaerolineales</taxon>
        <taxon>Anaerolineaceae</taxon>
        <taxon>Ornatilinea</taxon>
    </lineage>
</organism>
<evidence type="ECO:0000313" key="4">
    <source>
        <dbReference type="Proteomes" id="UP000050417"/>
    </source>
</evidence>
<dbReference type="SMART" id="SM00530">
    <property type="entry name" value="HTH_XRE"/>
    <property type="match status" value="2"/>
</dbReference>
<dbReference type="SUPFAM" id="SSF47413">
    <property type="entry name" value="lambda repressor-like DNA-binding domains"/>
    <property type="match status" value="2"/>
</dbReference>
<dbReference type="STRING" id="1134406.ADN00_11855"/>
<keyword evidence="4" id="KW-1185">Reference proteome</keyword>
<accession>A0A0P6XSX6</accession>
<dbReference type="GO" id="GO:0005829">
    <property type="term" value="C:cytosol"/>
    <property type="evidence" value="ECO:0007669"/>
    <property type="project" value="TreeGrafter"/>
</dbReference>
<dbReference type="GO" id="GO:0003677">
    <property type="term" value="F:DNA binding"/>
    <property type="evidence" value="ECO:0007669"/>
    <property type="project" value="UniProtKB-KW"/>
</dbReference>
<gene>
    <name evidence="3" type="ORF">ADN00_11855</name>
</gene>